<evidence type="ECO:0000313" key="2">
    <source>
        <dbReference type="Proteomes" id="UP001516472"/>
    </source>
</evidence>
<dbReference type="EMBL" id="JAAIYO010000009">
    <property type="protein sequence ID" value="MBE4751727.1"/>
    <property type="molecule type" value="Genomic_DNA"/>
</dbReference>
<dbReference type="Proteomes" id="UP001516472">
    <property type="component" value="Unassembled WGS sequence"/>
</dbReference>
<comment type="caution">
    <text evidence="1">The sequence shown here is derived from an EMBL/GenBank/DDBJ whole genome shotgun (WGS) entry which is preliminary data.</text>
</comment>
<dbReference type="RefSeq" id="WP_193428927.1">
    <property type="nucleotide sequence ID" value="NZ_CBCSIP010000166.1"/>
</dbReference>
<gene>
    <name evidence="1" type="ORF">G4177_26505</name>
</gene>
<protein>
    <submittedName>
        <fullName evidence="1">Uncharacterized protein</fullName>
    </submittedName>
</protein>
<accession>A0ABR9PUW8</accession>
<keyword evidence="2" id="KW-1185">Reference proteome</keyword>
<sequence length="288" mass="30781">MDVAKENAMRWASFLTALALLPGLAYASEFVGPIGAGAEGLRFSAGTASPRVAVAVAKSTSCQGPWYAYENADTGLGRLWTATLTEAQAQGRLVRIVGNGVCDASGAEGVLFVEQHGAGSTHVCARGGAAPMISLDANHMRSGQSPGRKLMGYKLRVNQEALVILVDDAPDLQPNQIRLEVDLDADGARRGKAIEAWSFCQGSRTGLIETSMQGGFGVGVICNPISPANNFRSGCTNTQSMVIQQDTTSELWLRKRDWAGVWHYAEGIDSTLWKAFGGRSLRFIWLTD</sequence>
<name>A0ABR9PUW8_9BACT</name>
<proteinExistence type="predicted"/>
<organism evidence="1 2">
    <name type="scientific">Corallococcus soli</name>
    <dbReference type="NCBI Taxonomy" id="2710757"/>
    <lineage>
        <taxon>Bacteria</taxon>
        <taxon>Pseudomonadati</taxon>
        <taxon>Myxococcota</taxon>
        <taxon>Myxococcia</taxon>
        <taxon>Myxococcales</taxon>
        <taxon>Cystobacterineae</taxon>
        <taxon>Myxococcaceae</taxon>
        <taxon>Corallococcus</taxon>
    </lineage>
</organism>
<evidence type="ECO:0000313" key="1">
    <source>
        <dbReference type="EMBL" id="MBE4751727.1"/>
    </source>
</evidence>
<reference evidence="1 2" key="1">
    <citation type="submission" date="2020-02" db="EMBL/GenBank/DDBJ databases">
        <authorList>
            <person name="Babadi Z.K."/>
            <person name="Risdian C."/>
            <person name="Ebrahimipour G.H."/>
            <person name="Wink J."/>
        </authorList>
    </citation>
    <scope>NUCLEOTIDE SEQUENCE [LARGE SCALE GENOMIC DNA]</scope>
    <source>
        <strain evidence="1 2">ZKHCc1 1396</strain>
    </source>
</reference>